<dbReference type="InterPro" id="IPR016181">
    <property type="entry name" value="Acyl_CoA_acyltransferase"/>
</dbReference>
<dbReference type="Proteomes" id="UP000182740">
    <property type="component" value="Unassembled WGS sequence"/>
</dbReference>
<sequence length="347" mass="38432">MTWTVRVLDPRTDPEPAGWAAFLAAQQAPLTWDYSLLCTESRHSRSPYLLTVVTDGGELVAAVLAMVCRPGGSPEPGAVDGVARWTPRWLEVQHAWLSCYPAWLFAEALDAAARREILRRFERAACRRTGPGCLGVVYRAVTPDTTGLVAGRGRLVRDIQPALVLENTFTDLDGWLASLSRNRRSSLRGQIRKIAADPGVVVREGTARADVDPEELAAMLRAHREAKGPVKFDQRGPVTTEYLGELVRRPDVVTTTYHDDQGRLLAFTDLLDHPVMPLHQHWAALPPAAGRPKHLYFDVVVRGVRHMIEHNRKFLSLGRGVTDLKASLGFTPSPMVGVVVPRPVTRW</sequence>
<name>A0A1K1QH45_9PSEU</name>
<evidence type="ECO:0000313" key="2">
    <source>
        <dbReference type="EMBL" id="SFW58526.1"/>
    </source>
</evidence>
<protein>
    <recommendedName>
        <fullName evidence="1">BioF2-like acetyltransferase domain-containing protein</fullName>
    </recommendedName>
</protein>
<feature type="domain" description="BioF2-like acetyltransferase" evidence="1">
    <location>
        <begin position="181"/>
        <end position="325"/>
    </location>
</feature>
<dbReference type="AlphaFoldDB" id="A0A1K1QH45"/>
<dbReference type="OrthoDB" id="3687960at2"/>
<dbReference type="SUPFAM" id="SSF55729">
    <property type="entry name" value="Acyl-CoA N-acyltransferases (Nat)"/>
    <property type="match status" value="1"/>
</dbReference>
<reference evidence="3" key="1">
    <citation type="submission" date="2016-11" db="EMBL/GenBank/DDBJ databases">
        <authorList>
            <person name="Varghese N."/>
            <person name="Submissions S."/>
        </authorList>
    </citation>
    <scope>NUCLEOTIDE SEQUENCE [LARGE SCALE GENOMIC DNA]</scope>
    <source>
        <strain evidence="3">DSM 44671</strain>
    </source>
</reference>
<organism evidence="2 3">
    <name type="scientific">Amycolatopsis australiensis</name>
    <dbReference type="NCBI Taxonomy" id="546364"/>
    <lineage>
        <taxon>Bacteria</taxon>
        <taxon>Bacillati</taxon>
        <taxon>Actinomycetota</taxon>
        <taxon>Actinomycetes</taxon>
        <taxon>Pseudonocardiales</taxon>
        <taxon>Pseudonocardiaceae</taxon>
        <taxon>Amycolatopsis</taxon>
    </lineage>
</organism>
<proteinExistence type="predicted"/>
<gene>
    <name evidence="2" type="ORF">SAMN04489730_1725</name>
</gene>
<accession>A0A1K1QH45</accession>
<dbReference type="EMBL" id="FPJG01000006">
    <property type="protein sequence ID" value="SFW58526.1"/>
    <property type="molecule type" value="Genomic_DNA"/>
</dbReference>
<dbReference type="Pfam" id="PF13480">
    <property type="entry name" value="Acetyltransf_6"/>
    <property type="match status" value="1"/>
</dbReference>
<keyword evidence="3" id="KW-1185">Reference proteome</keyword>
<dbReference type="RefSeq" id="WP_072475751.1">
    <property type="nucleotide sequence ID" value="NZ_FPJG01000006.1"/>
</dbReference>
<dbReference type="STRING" id="546364.SAMN04489730_1725"/>
<dbReference type="InterPro" id="IPR038740">
    <property type="entry name" value="BioF2-like_GNAT_dom"/>
</dbReference>
<evidence type="ECO:0000259" key="1">
    <source>
        <dbReference type="Pfam" id="PF13480"/>
    </source>
</evidence>
<evidence type="ECO:0000313" key="3">
    <source>
        <dbReference type="Proteomes" id="UP000182740"/>
    </source>
</evidence>